<feature type="region of interest" description="Amidoligase domain" evidence="11">
    <location>
        <begin position="1"/>
        <end position="268"/>
    </location>
</feature>
<feature type="binding site" evidence="11">
    <location>
        <begin position="149"/>
        <end position="151"/>
    </location>
    <ligand>
        <name>CTP</name>
        <dbReference type="ChEBI" id="CHEBI:37563"/>
        <note>allosteric inhibitor</note>
    </ligand>
</feature>
<dbReference type="EMBL" id="JAAXPN010000002">
    <property type="protein sequence ID" value="NKZ23910.1"/>
    <property type="molecule type" value="Genomic_DNA"/>
</dbReference>
<evidence type="ECO:0000256" key="3">
    <source>
        <dbReference type="ARBA" id="ARBA00022598"/>
    </source>
</evidence>
<feature type="binding site" evidence="11">
    <location>
        <begin position="189"/>
        <end position="194"/>
    </location>
    <ligand>
        <name>CTP</name>
        <dbReference type="ChEBI" id="CHEBI:37563"/>
        <note>allosteric inhibitor</note>
    </ligand>
</feature>
<feature type="binding site" evidence="11">
    <location>
        <position position="225"/>
    </location>
    <ligand>
        <name>UTP</name>
        <dbReference type="ChEBI" id="CHEBI:46398"/>
    </ligand>
</feature>
<evidence type="ECO:0000256" key="6">
    <source>
        <dbReference type="ARBA" id="ARBA00022840"/>
    </source>
</evidence>
<evidence type="ECO:0000256" key="1">
    <source>
        <dbReference type="ARBA" id="ARBA00005171"/>
    </source>
</evidence>
<proteinExistence type="inferred from homology"/>
<dbReference type="SUPFAM" id="SSF52317">
    <property type="entry name" value="Class I glutamine amidotransferase-like"/>
    <property type="match status" value="1"/>
</dbReference>
<keyword evidence="6 11" id="KW-0067">ATP-binding</keyword>
<dbReference type="GO" id="GO:0003883">
    <property type="term" value="F:CTP synthase activity"/>
    <property type="evidence" value="ECO:0007669"/>
    <property type="project" value="UniProtKB-UniRule"/>
</dbReference>
<sequence length="537" mass="59359">MATKYIFVTGGVVSSLGKGIVAASLGRLLKNRGFKIAVQKFDPYINVDPGTMSPYQHGETFVTDDGLETDLDLGHYERFIDINLNKYSNVTTGRIYSEVLAKERRGDYQGATVQVIPHITGALKEKMMRAAQTTDADIVITEVGGTVGDIESMPFMEALRQMKSEVGSENVFYIHTSLVPFLKAAGEMKTKPTQQSVQQLRSLGIQPDMLVLRTEQPISDDMREKLALFTDVKPEAVIESMDVDSLYEIPLNLQRQKMDDVVLAKLGLDVAEADMTEWKALVDHVKNLHKTVNITLVGKYADLQDAYISVNEALKHSGYAVDADVNIKHINAETVNADNYEELLSDADGIIVPGGFGPRGIEGKILAIKYARENNVAFLGVCLGMQLASVEFARNVLGHTNANSTELDPETDAPIISLMADQEDVENLGGTLRLGLYPAVLKAGTKTAAAYGNVEEIQERHRHRWEFNNAYRQEFEDAGMVFSGVSPDNRLMEVIELPDKDYFVAAQYHPEFLSRPQRPAPLFAAFVATALKQHEAK</sequence>
<dbReference type="PROSITE" id="PS51273">
    <property type="entry name" value="GATASE_TYPE_1"/>
    <property type="match status" value="1"/>
</dbReference>
<evidence type="ECO:0000313" key="14">
    <source>
        <dbReference type="EMBL" id="NKZ23910.1"/>
    </source>
</evidence>
<dbReference type="Pfam" id="PF06418">
    <property type="entry name" value="CTP_synth_N"/>
    <property type="match status" value="1"/>
</dbReference>
<feature type="active site" description="Nucleophile; for glutamine hydrolysis" evidence="11">
    <location>
        <position position="382"/>
    </location>
</feature>
<dbReference type="GO" id="GO:0097268">
    <property type="term" value="C:cytoophidium"/>
    <property type="evidence" value="ECO:0007669"/>
    <property type="project" value="UniProtKB-ARBA"/>
</dbReference>
<feature type="binding site" evidence="11">
    <location>
        <position position="464"/>
    </location>
    <ligand>
        <name>L-glutamine</name>
        <dbReference type="ChEBI" id="CHEBI:58359"/>
    </ligand>
</feature>
<evidence type="ECO:0000256" key="4">
    <source>
        <dbReference type="ARBA" id="ARBA00022723"/>
    </source>
</evidence>
<dbReference type="FunFam" id="3.40.50.300:FF:000009">
    <property type="entry name" value="CTP synthase"/>
    <property type="match status" value="1"/>
</dbReference>
<feature type="binding site" evidence="11">
    <location>
        <position position="225"/>
    </location>
    <ligand>
        <name>CTP</name>
        <dbReference type="ChEBI" id="CHEBI:37563"/>
        <note>allosteric inhibitor</note>
    </ligand>
</feature>
<protein>
    <recommendedName>
        <fullName evidence="11">CTP synthase</fullName>
        <ecNumber evidence="11">6.3.4.2</ecNumber>
    </recommendedName>
    <alternativeName>
        <fullName evidence="11">Cytidine 5'-triphosphate synthase</fullName>
    </alternativeName>
    <alternativeName>
        <fullName evidence="11">Cytidine triphosphate synthetase</fullName>
        <shortName evidence="11">CTP synthetase</shortName>
        <shortName evidence="11">CTPS</shortName>
    </alternativeName>
    <alternativeName>
        <fullName evidence="11">UTP--ammonia ligase</fullName>
    </alternativeName>
</protein>
<keyword evidence="3 11" id="KW-0436">Ligase</keyword>
<evidence type="ECO:0000256" key="2">
    <source>
        <dbReference type="ARBA" id="ARBA00007533"/>
    </source>
</evidence>
<reference evidence="14 15" key="1">
    <citation type="submission" date="2020-04" db="EMBL/GenBank/DDBJ databases">
        <title>MicrobeNet Type strains.</title>
        <authorList>
            <person name="Nicholson A.C."/>
        </authorList>
    </citation>
    <scope>NUCLEOTIDE SEQUENCE [LARGE SCALE GENOMIC DNA]</scope>
    <source>
        <strain evidence="14 15">CCUG 61472</strain>
    </source>
</reference>
<feature type="binding site" evidence="11">
    <location>
        <position position="142"/>
    </location>
    <ligand>
        <name>Mg(2+)</name>
        <dbReference type="ChEBI" id="CHEBI:18420"/>
    </ligand>
</feature>
<comment type="caution">
    <text evidence="14">The sequence shown here is derived from an EMBL/GenBank/DDBJ whole genome shotgun (WGS) entry which is preliminary data.</text>
</comment>
<comment type="function">
    <text evidence="11">Catalyzes the ATP-dependent amination of UTP to CTP with either L-glutamine or ammonia as the source of nitrogen. Regulates intracellular CTP levels through interactions with the four ribonucleotide triphosphates.</text>
</comment>
<dbReference type="InterPro" id="IPR017456">
    <property type="entry name" value="CTP_synthase_N"/>
</dbReference>
<keyword evidence="5 11" id="KW-0547">Nucleotide-binding</keyword>
<gene>
    <name evidence="11" type="primary">pyrG</name>
    <name evidence="14" type="ORF">HF964_03675</name>
</gene>
<dbReference type="Gene3D" id="3.40.50.880">
    <property type="match status" value="1"/>
</dbReference>
<dbReference type="FunFam" id="3.40.50.880:FF:000002">
    <property type="entry name" value="CTP synthase"/>
    <property type="match status" value="1"/>
</dbReference>
<dbReference type="RefSeq" id="WP_168721709.1">
    <property type="nucleotide sequence ID" value="NZ_JAAXPN010000002.1"/>
</dbReference>
<dbReference type="NCBIfam" id="NF003792">
    <property type="entry name" value="PRK05380.1"/>
    <property type="match status" value="1"/>
</dbReference>
<feature type="binding site" evidence="11">
    <location>
        <position position="55"/>
    </location>
    <ligand>
        <name>L-glutamine</name>
        <dbReference type="ChEBI" id="CHEBI:58359"/>
    </ligand>
</feature>
<comment type="catalytic activity">
    <reaction evidence="11">
        <text>UTP + NH4(+) + ATP = CTP + ADP + phosphate + 2 H(+)</text>
        <dbReference type="Rhea" id="RHEA:16597"/>
        <dbReference type="ChEBI" id="CHEBI:15378"/>
        <dbReference type="ChEBI" id="CHEBI:28938"/>
        <dbReference type="ChEBI" id="CHEBI:30616"/>
        <dbReference type="ChEBI" id="CHEBI:37563"/>
        <dbReference type="ChEBI" id="CHEBI:43474"/>
        <dbReference type="ChEBI" id="CHEBI:46398"/>
        <dbReference type="ChEBI" id="CHEBI:456216"/>
    </reaction>
</comment>
<accession>A0A7X6N2H8</accession>
<organism evidence="14 15">
    <name type="scientific">Periweissella fabalis</name>
    <dbReference type="NCBI Taxonomy" id="1070421"/>
    <lineage>
        <taxon>Bacteria</taxon>
        <taxon>Bacillati</taxon>
        <taxon>Bacillota</taxon>
        <taxon>Bacilli</taxon>
        <taxon>Lactobacillales</taxon>
        <taxon>Lactobacillaceae</taxon>
        <taxon>Periweissella</taxon>
    </lineage>
</organism>
<comment type="catalytic activity">
    <reaction evidence="10 11">
        <text>UTP + L-glutamine + ATP + H2O = CTP + L-glutamate + ADP + phosphate + 2 H(+)</text>
        <dbReference type="Rhea" id="RHEA:26426"/>
        <dbReference type="ChEBI" id="CHEBI:15377"/>
        <dbReference type="ChEBI" id="CHEBI:15378"/>
        <dbReference type="ChEBI" id="CHEBI:29985"/>
        <dbReference type="ChEBI" id="CHEBI:30616"/>
        <dbReference type="ChEBI" id="CHEBI:37563"/>
        <dbReference type="ChEBI" id="CHEBI:43474"/>
        <dbReference type="ChEBI" id="CHEBI:46398"/>
        <dbReference type="ChEBI" id="CHEBI:58359"/>
        <dbReference type="ChEBI" id="CHEBI:456216"/>
        <dbReference type="EC" id="6.3.4.2"/>
    </reaction>
</comment>
<comment type="similarity">
    <text evidence="2 11">Belongs to the CTP synthase family.</text>
</comment>
<evidence type="ECO:0000256" key="5">
    <source>
        <dbReference type="ARBA" id="ARBA00022741"/>
    </source>
</evidence>
<dbReference type="SUPFAM" id="SSF52540">
    <property type="entry name" value="P-loop containing nucleoside triphosphate hydrolases"/>
    <property type="match status" value="1"/>
</dbReference>
<keyword evidence="4 11" id="KW-0479">Metal-binding</keyword>
<dbReference type="HAMAP" id="MF_01227">
    <property type="entry name" value="PyrG"/>
    <property type="match status" value="1"/>
</dbReference>
<dbReference type="Proteomes" id="UP000549765">
    <property type="component" value="Unassembled WGS sequence"/>
</dbReference>
<dbReference type="InterPro" id="IPR033828">
    <property type="entry name" value="GATase1_CTP_Synthase"/>
</dbReference>
<dbReference type="GO" id="GO:0005524">
    <property type="term" value="F:ATP binding"/>
    <property type="evidence" value="ECO:0007669"/>
    <property type="project" value="UniProtKB-KW"/>
</dbReference>
<dbReference type="PANTHER" id="PTHR11550">
    <property type="entry name" value="CTP SYNTHASE"/>
    <property type="match status" value="1"/>
</dbReference>
<keyword evidence="15" id="KW-1185">Reference proteome</keyword>
<feature type="domain" description="Glutamine amidotransferase" evidence="12">
    <location>
        <begin position="303"/>
        <end position="527"/>
    </location>
</feature>
<comment type="caution">
    <text evidence="11">Lacks conserved residue(s) required for the propagation of feature annotation.</text>
</comment>
<dbReference type="GO" id="GO:0005829">
    <property type="term" value="C:cytosol"/>
    <property type="evidence" value="ECO:0007669"/>
    <property type="project" value="TreeGrafter"/>
</dbReference>
<keyword evidence="9 11" id="KW-0665">Pyrimidine biosynthesis</keyword>
<dbReference type="AlphaFoldDB" id="A0A7X6N2H8"/>
<dbReference type="Gene3D" id="3.40.50.300">
    <property type="entry name" value="P-loop containing nucleotide triphosphate hydrolases"/>
    <property type="match status" value="1"/>
</dbReference>
<feature type="active site" evidence="11">
    <location>
        <position position="509"/>
    </location>
</feature>
<feature type="binding site" evidence="11">
    <location>
        <position position="72"/>
    </location>
    <ligand>
        <name>ATP</name>
        <dbReference type="ChEBI" id="CHEBI:30616"/>
    </ligand>
</feature>
<dbReference type="InterPro" id="IPR004468">
    <property type="entry name" value="CTP_synthase"/>
</dbReference>
<dbReference type="EC" id="6.3.4.2" evidence="11"/>
<feature type="binding site" evidence="11">
    <location>
        <position position="355"/>
    </location>
    <ligand>
        <name>L-glutamine</name>
        <dbReference type="ChEBI" id="CHEBI:58359"/>
    </ligand>
</feature>
<name>A0A7X6N2H8_9LACO</name>
<evidence type="ECO:0000256" key="8">
    <source>
        <dbReference type="ARBA" id="ARBA00022962"/>
    </source>
</evidence>
<evidence type="ECO:0000256" key="11">
    <source>
        <dbReference type="HAMAP-Rule" id="MF_01227"/>
    </source>
</evidence>
<comment type="subunit">
    <text evidence="11">Homotetramer.</text>
</comment>
<feature type="binding site" evidence="11">
    <location>
        <position position="14"/>
    </location>
    <ligand>
        <name>UTP</name>
        <dbReference type="ChEBI" id="CHEBI:46398"/>
    </ligand>
</feature>
<evidence type="ECO:0000313" key="15">
    <source>
        <dbReference type="Proteomes" id="UP000549765"/>
    </source>
</evidence>
<evidence type="ECO:0000256" key="10">
    <source>
        <dbReference type="ARBA" id="ARBA00047781"/>
    </source>
</evidence>
<evidence type="ECO:0000256" key="7">
    <source>
        <dbReference type="ARBA" id="ARBA00022842"/>
    </source>
</evidence>
<feature type="domain" description="CTP synthase N-terminal" evidence="13">
    <location>
        <begin position="4"/>
        <end position="268"/>
    </location>
</feature>
<dbReference type="Pfam" id="PF00117">
    <property type="entry name" value="GATase"/>
    <property type="match status" value="1"/>
</dbReference>
<keyword evidence="8 11" id="KW-0315">Glutamine amidotransferase</keyword>
<feature type="binding site" evidence="11">
    <location>
        <position position="243"/>
    </location>
    <ligand>
        <name>ATP</name>
        <dbReference type="ChEBI" id="CHEBI:30616"/>
    </ligand>
</feature>
<comment type="activity regulation">
    <text evidence="11">Allosterically activated by GTP, when glutamine is the substrate; GTP has no effect on the reaction when ammonia is the substrate. The allosteric effector GTP functions by stabilizing the protein conformation that binds the tetrahedral intermediate(s) formed during glutamine hydrolysis. Inhibited by the product CTP, via allosteric rather than competitive inhibition.</text>
</comment>
<feature type="binding site" evidence="11">
    <location>
        <position position="406"/>
    </location>
    <ligand>
        <name>L-glutamine</name>
        <dbReference type="ChEBI" id="CHEBI:58359"/>
    </ligand>
</feature>
<dbReference type="NCBIfam" id="TIGR00337">
    <property type="entry name" value="PyrG"/>
    <property type="match status" value="1"/>
</dbReference>
<feature type="binding site" evidence="11">
    <location>
        <begin position="189"/>
        <end position="194"/>
    </location>
    <ligand>
        <name>UTP</name>
        <dbReference type="ChEBI" id="CHEBI:46398"/>
    </ligand>
</feature>
<feature type="binding site" evidence="11">
    <location>
        <position position="14"/>
    </location>
    <ligand>
        <name>CTP</name>
        <dbReference type="ChEBI" id="CHEBI:37563"/>
        <note>allosteric inhibitor</note>
    </ligand>
</feature>
<feature type="binding site" evidence="11">
    <location>
        <begin position="15"/>
        <end position="20"/>
    </location>
    <ligand>
        <name>ATP</name>
        <dbReference type="ChEBI" id="CHEBI:30616"/>
    </ligand>
</feature>
<keyword evidence="7 11" id="KW-0460">Magnesium</keyword>
<dbReference type="CDD" id="cd03113">
    <property type="entry name" value="CTPS_N"/>
    <property type="match status" value="1"/>
</dbReference>
<comment type="catalytic activity">
    <reaction evidence="11">
        <text>L-glutamine + H2O = L-glutamate + NH4(+)</text>
        <dbReference type="Rhea" id="RHEA:15889"/>
        <dbReference type="ChEBI" id="CHEBI:15377"/>
        <dbReference type="ChEBI" id="CHEBI:28938"/>
        <dbReference type="ChEBI" id="CHEBI:29985"/>
        <dbReference type="ChEBI" id="CHEBI:58359"/>
    </reaction>
</comment>
<evidence type="ECO:0000256" key="9">
    <source>
        <dbReference type="ARBA" id="ARBA00022975"/>
    </source>
</evidence>
<dbReference type="UniPathway" id="UPA00159">
    <property type="reaction ID" value="UER00277"/>
</dbReference>
<comment type="pathway">
    <text evidence="1 11">Pyrimidine metabolism; CTP biosynthesis via de novo pathway; CTP from UDP: step 2/2.</text>
</comment>
<dbReference type="InterPro" id="IPR017926">
    <property type="entry name" value="GATASE"/>
</dbReference>
<feature type="binding site" evidence="11">
    <location>
        <begin position="383"/>
        <end position="386"/>
    </location>
    <ligand>
        <name>L-glutamine</name>
        <dbReference type="ChEBI" id="CHEBI:58359"/>
    </ligand>
</feature>
<evidence type="ECO:0000259" key="12">
    <source>
        <dbReference type="Pfam" id="PF00117"/>
    </source>
</evidence>
<dbReference type="GO" id="GO:0042802">
    <property type="term" value="F:identical protein binding"/>
    <property type="evidence" value="ECO:0007669"/>
    <property type="project" value="TreeGrafter"/>
</dbReference>
<dbReference type="InterPro" id="IPR029062">
    <property type="entry name" value="Class_I_gatase-like"/>
</dbReference>
<evidence type="ECO:0000259" key="13">
    <source>
        <dbReference type="Pfam" id="PF06418"/>
    </source>
</evidence>
<dbReference type="CDD" id="cd01746">
    <property type="entry name" value="GATase1_CTP_Synthase"/>
    <property type="match status" value="1"/>
</dbReference>
<dbReference type="GO" id="GO:0044210">
    <property type="term" value="P:'de novo' CTP biosynthetic process"/>
    <property type="evidence" value="ECO:0007669"/>
    <property type="project" value="UniProtKB-UniRule"/>
</dbReference>
<dbReference type="GO" id="GO:0019856">
    <property type="term" value="P:pyrimidine nucleobase biosynthetic process"/>
    <property type="evidence" value="ECO:0007669"/>
    <property type="project" value="TreeGrafter"/>
</dbReference>
<dbReference type="PANTHER" id="PTHR11550:SF0">
    <property type="entry name" value="CTP SYNTHASE-RELATED"/>
    <property type="match status" value="1"/>
</dbReference>
<feature type="binding site" evidence="11">
    <location>
        <position position="72"/>
    </location>
    <ligand>
        <name>Mg(2+)</name>
        <dbReference type="ChEBI" id="CHEBI:18420"/>
    </ligand>
</feature>
<dbReference type="InterPro" id="IPR027417">
    <property type="entry name" value="P-loop_NTPase"/>
</dbReference>
<dbReference type="GO" id="GO:0046872">
    <property type="term" value="F:metal ion binding"/>
    <property type="evidence" value="ECO:0007669"/>
    <property type="project" value="UniProtKB-KW"/>
</dbReference>
<comment type="miscellaneous">
    <text evidence="11">CTPSs have evolved a hybrid strategy for distinguishing between UTP and CTP. The overlapping regions of the product feedback inhibitory and substrate sites recognize a common feature in both compounds, the triphosphate moiety. To differentiate isosteric substrate and product pyrimidine rings, an additional pocket far from the expected kinase/ligase catalytic site, specifically recognizes the cytosine and ribose portions of the product inhibitor.</text>
</comment>
<feature type="active site" evidence="11">
    <location>
        <position position="511"/>
    </location>
</feature>